<gene>
    <name evidence="1" type="ORF">GALMADRAFT_236770</name>
</gene>
<sequence length="77" mass="8730">MPVRVSTFLFFHIQGSQALKPQIKTEHALTLLNHVTNAENGEIALGCETASAILRPLSDDRKRRTLREGGMMNMRYF</sequence>
<dbReference type="AlphaFoldDB" id="A0A067TLK7"/>
<dbReference type="Proteomes" id="UP000027222">
    <property type="component" value="Unassembled WGS sequence"/>
</dbReference>
<reference evidence="2" key="1">
    <citation type="journal article" date="2014" name="Proc. Natl. Acad. Sci. U.S.A.">
        <title>Extensive sampling of basidiomycete genomes demonstrates inadequacy of the white-rot/brown-rot paradigm for wood decay fungi.</title>
        <authorList>
            <person name="Riley R."/>
            <person name="Salamov A.A."/>
            <person name="Brown D.W."/>
            <person name="Nagy L.G."/>
            <person name="Floudas D."/>
            <person name="Held B.W."/>
            <person name="Levasseur A."/>
            <person name="Lombard V."/>
            <person name="Morin E."/>
            <person name="Otillar R."/>
            <person name="Lindquist E.A."/>
            <person name="Sun H."/>
            <person name="LaButti K.M."/>
            <person name="Schmutz J."/>
            <person name="Jabbour D."/>
            <person name="Luo H."/>
            <person name="Baker S.E."/>
            <person name="Pisabarro A.G."/>
            <person name="Walton J.D."/>
            <person name="Blanchette R.A."/>
            <person name="Henrissat B."/>
            <person name="Martin F."/>
            <person name="Cullen D."/>
            <person name="Hibbett D.S."/>
            <person name="Grigoriev I.V."/>
        </authorList>
    </citation>
    <scope>NUCLEOTIDE SEQUENCE [LARGE SCALE GENOMIC DNA]</scope>
    <source>
        <strain evidence="2">CBS 339.88</strain>
    </source>
</reference>
<accession>A0A067TLK7</accession>
<dbReference type="HOGENOM" id="CLU_2638218_0_0_1"/>
<organism evidence="1 2">
    <name type="scientific">Galerina marginata (strain CBS 339.88)</name>
    <dbReference type="NCBI Taxonomy" id="685588"/>
    <lineage>
        <taxon>Eukaryota</taxon>
        <taxon>Fungi</taxon>
        <taxon>Dikarya</taxon>
        <taxon>Basidiomycota</taxon>
        <taxon>Agaricomycotina</taxon>
        <taxon>Agaricomycetes</taxon>
        <taxon>Agaricomycetidae</taxon>
        <taxon>Agaricales</taxon>
        <taxon>Agaricineae</taxon>
        <taxon>Strophariaceae</taxon>
        <taxon>Galerina</taxon>
    </lineage>
</organism>
<keyword evidence="2" id="KW-1185">Reference proteome</keyword>
<proteinExistence type="predicted"/>
<evidence type="ECO:0000313" key="2">
    <source>
        <dbReference type="Proteomes" id="UP000027222"/>
    </source>
</evidence>
<dbReference type="EMBL" id="KL142368">
    <property type="protein sequence ID" value="KDR84105.1"/>
    <property type="molecule type" value="Genomic_DNA"/>
</dbReference>
<name>A0A067TLK7_GALM3</name>
<protein>
    <submittedName>
        <fullName evidence="1">Uncharacterized protein</fullName>
    </submittedName>
</protein>
<evidence type="ECO:0000313" key="1">
    <source>
        <dbReference type="EMBL" id="KDR84105.1"/>
    </source>
</evidence>